<feature type="region of interest" description="Disordered" evidence="1">
    <location>
        <begin position="1"/>
        <end position="23"/>
    </location>
</feature>
<dbReference type="EMBL" id="BAAAQR010000019">
    <property type="protein sequence ID" value="GAA2156209.1"/>
    <property type="molecule type" value="Genomic_DNA"/>
</dbReference>
<feature type="compositionally biased region" description="Low complexity" evidence="1">
    <location>
        <begin position="80"/>
        <end position="104"/>
    </location>
</feature>
<organism evidence="3 4">
    <name type="scientific">Nocardioides koreensis</name>
    <dbReference type="NCBI Taxonomy" id="433651"/>
    <lineage>
        <taxon>Bacteria</taxon>
        <taxon>Bacillati</taxon>
        <taxon>Actinomycetota</taxon>
        <taxon>Actinomycetes</taxon>
        <taxon>Propionibacteriales</taxon>
        <taxon>Nocardioidaceae</taxon>
        <taxon>Nocardioides</taxon>
    </lineage>
</organism>
<keyword evidence="4" id="KW-1185">Reference proteome</keyword>
<feature type="transmembrane region" description="Helical" evidence="2">
    <location>
        <begin position="42"/>
        <end position="66"/>
    </location>
</feature>
<comment type="caution">
    <text evidence="3">The sequence shown here is derived from an EMBL/GenBank/DDBJ whole genome shotgun (WGS) entry which is preliminary data.</text>
</comment>
<gene>
    <name evidence="3" type="ORF">GCM10009844_44250</name>
</gene>
<keyword evidence="2" id="KW-1133">Transmembrane helix</keyword>
<reference evidence="4" key="1">
    <citation type="journal article" date="2019" name="Int. J. Syst. Evol. Microbiol.">
        <title>The Global Catalogue of Microorganisms (GCM) 10K type strain sequencing project: providing services to taxonomists for standard genome sequencing and annotation.</title>
        <authorList>
            <consortium name="The Broad Institute Genomics Platform"/>
            <consortium name="The Broad Institute Genome Sequencing Center for Infectious Disease"/>
            <person name="Wu L."/>
            <person name="Ma J."/>
        </authorList>
    </citation>
    <scope>NUCLEOTIDE SEQUENCE [LARGE SCALE GENOMIC DNA]</scope>
    <source>
        <strain evidence="4">JCM 16022</strain>
    </source>
</reference>
<feature type="region of interest" description="Disordered" evidence="1">
    <location>
        <begin position="70"/>
        <end position="108"/>
    </location>
</feature>
<name>A0ABP5M122_9ACTN</name>
<protein>
    <submittedName>
        <fullName evidence="3">Uncharacterized protein</fullName>
    </submittedName>
</protein>
<evidence type="ECO:0000256" key="2">
    <source>
        <dbReference type="SAM" id="Phobius"/>
    </source>
</evidence>
<accession>A0ABP5M122</accession>
<evidence type="ECO:0000256" key="1">
    <source>
        <dbReference type="SAM" id="MobiDB-lite"/>
    </source>
</evidence>
<keyword evidence="2" id="KW-0812">Transmembrane</keyword>
<dbReference type="Proteomes" id="UP001501771">
    <property type="component" value="Unassembled WGS sequence"/>
</dbReference>
<evidence type="ECO:0000313" key="3">
    <source>
        <dbReference type="EMBL" id="GAA2156209.1"/>
    </source>
</evidence>
<keyword evidence="2" id="KW-0472">Membrane</keyword>
<proteinExistence type="predicted"/>
<dbReference type="RefSeq" id="WP_344157952.1">
    <property type="nucleotide sequence ID" value="NZ_BAAAQR010000019.1"/>
</dbReference>
<sequence>MDQQDRNVGTLLVEGSPTPTDPHRLVVAGMARGRALRRRRRAGTAAASLAVLGVLGVGAAVVPLIAASERPGSTGLASDPTSSAPTPSAPTSSSAPSPSPSATPQQGEVRIGVQAVEVPGTVAGIVGRDGAGALRTAPPYTSASGPDTLVAHFSWMGTLTTVVIEPDTGNARRQCEQGGAGSTCSTNAQGDPELRWGPTTGDGVTAQGATVWQQGFEVSALSYNAPDGKDVAPTTAAPPLSLDELARIAGSGVWFE</sequence>
<evidence type="ECO:0000313" key="4">
    <source>
        <dbReference type="Proteomes" id="UP001501771"/>
    </source>
</evidence>